<evidence type="ECO:0000256" key="3">
    <source>
        <dbReference type="ARBA" id="ARBA00023004"/>
    </source>
</evidence>
<dbReference type="PANTHER" id="PTHR30600">
    <property type="entry name" value="CYTOCHROME C PEROXIDASE-RELATED"/>
    <property type="match status" value="1"/>
</dbReference>
<dbReference type="InterPro" id="IPR051395">
    <property type="entry name" value="Cytochrome_c_Peroxidase/MauG"/>
</dbReference>
<dbReference type="Proteomes" id="UP000320496">
    <property type="component" value="Chromosome"/>
</dbReference>
<dbReference type="PROSITE" id="PS51007">
    <property type="entry name" value="CYTC"/>
    <property type="match status" value="1"/>
</dbReference>
<dbReference type="GO" id="GO:0009055">
    <property type="term" value="F:electron transfer activity"/>
    <property type="evidence" value="ECO:0007669"/>
    <property type="project" value="InterPro"/>
</dbReference>
<reference evidence="7 8" key="1">
    <citation type="submission" date="2019-02" db="EMBL/GenBank/DDBJ databases">
        <title>Deep-cultivation of Planctomycetes and their phenomic and genomic characterization uncovers novel biology.</title>
        <authorList>
            <person name="Wiegand S."/>
            <person name="Jogler M."/>
            <person name="Boedeker C."/>
            <person name="Pinto D."/>
            <person name="Vollmers J."/>
            <person name="Rivas-Marin E."/>
            <person name="Kohn T."/>
            <person name="Peeters S.H."/>
            <person name="Heuer A."/>
            <person name="Rast P."/>
            <person name="Oberbeckmann S."/>
            <person name="Bunk B."/>
            <person name="Jeske O."/>
            <person name="Meyerdierks A."/>
            <person name="Storesund J.E."/>
            <person name="Kallscheuer N."/>
            <person name="Luecker S."/>
            <person name="Lage O.M."/>
            <person name="Pohl T."/>
            <person name="Merkel B.J."/>
            <person name="Hornburger P."/>
            <person name="Mueller R.-W."/>
            <person name="Bruemmer F."/>
            <person name="Labrenz M."/>
            <person name="Spormann A.M."/>
            <person name="Op den Camp H."/>
            <person name="Overmann J."/>
            <person name="Amann R."/>
            <person name="Jetten M.S.M."/>
            <person name="Mascher T."/>
            <person name="Medema M.H."/>
            <person name="Devos D.P."/>
            <person name="Kaster A.-K."/>
            <person name="Ovreas L."/>
            <person name="Rohde M."/>
            <person name="Galperin M.Y."/>
            <person name="Jogler C."/>
        </authorList>
    </citation>
    <scope>NUCLEOTIDE SEQUENCE [LARGE SCALE GENOMIC DNA]</scope>
    <source>
        <strain evidence="7 8">Mal4</strain>
    </source>
</reference>
<evidence type="ECO:0000256" key="5">
    <source>
        <dbReference type="SAM" id="MobiDB-lite"/>
    </source>
</evidence>
<organism evidence="7 8">
    <name type="scientific">Maioricimonas rarisocia</name>
    <dbReference type="NCBI Taxonomy" id="2528026"/>
    <lineage>
        <taxon>Bacteria</taxon>
        <taxon>Pseudomonadati</taxon>
        <taxon>Planctomycetota</taxon>
        <taxon>Planctomycetia</taxon>
        <taxon>Planctomycetales</taxon>
        <taxon>Planctomycetaceae</taxon>
        <taxon>Maioricimonas</taxon>
    </lineage>
</organism>
<proteinExistence type="predicted"/>
<dbReference type="PANTHER" id="PTHR30600:SF4">
    <property type="entry name" value="CYTOCHROME C DOMAIN-CONTAINING PROTEIN"/>
    <property type="match status" value="1"/>
</dbReference>
<name>A0A517YZX9_9PLAN</name>
<keyword evidence="2 4" id="KW-0479">Metal-binding</keyword>
<dbReference type="InterPro" id="IPR010538">
    <property type="entry name" value="DHOR"/>
</dbReference>
<evidence type="ECO:0000259" key="6">
    <source>
        <dbReference type="PROSITE" id="PS51007"/>
    </source>
</evidence>
<dbReference type="InterPro" id="IPR036909">
    <property type="entry name" value="Cyt_c-like_dom_sf"/>
</dbReference>
<dbReference type="GO" id="GO:0004130">
    <property type="term" value="F:cytochrome-c peroxidase activity"/>
    <property type="evidence" value="ECO:0007669"/>
    <property type="project" value="TreeGrafter"/>
</dbReference>
<evidence type="ECO:0000256" key="1">
    <source>
        <dbReference type="ARBA" id="ARBA00022617"/>
    </source>
</evidence>
<keyword evidence="8" id="KW-1185">Reference proteome</keyword>
<keyword evidence="1 4" id="KW-0349">Heme</keyword>
<sequence length="444" mass="48177">MSGRVRRQLTQWGGVTLLASYVAWGVAAPGEQNAGLTQTALVSMGADLFKHEWTPNDPLSGGGDGLGPVFNASSCAECHSQGRVGGSGANKHNVQAFEVLPNRHDSDGHVGVVHASAVDDALRETIDTVQSLFPIVPKGKRVIGSCFIEEVDLDPVLFDDVSTPSLFGAGLLDSISDATIRNNIRWRQIRSVGAELAGDFDQTPSGRVRVLPDGRIGKFGWKAQFATLEEFVATACAVEIGLSNPMRKQDRPGAHVPDEDAALDMNQQQLDSLVAFCRFLEKPERVLPVETGARELAIHGEQLFASIGCADCHTPDLGNVKGIYSDLALHRVVNSEERIDYGRIEFDVPIPEANPRPDEWKTPPLWGVADTAPYFHDGRAPTLRDAIAHHHGEALAVKERFDSLSDREQDAVIAFLETLRLPEEEKAPSQHQAKPTPVVAHIVP</sequence>
<dbReference type="InterPro" id="IPR009056">
    <property type="entry name" value="Cyt_c-like_dom"/>
</dbReference>
<feature type="region of interest" description="Disordered" evidence="5">
    <location>
        <begin position="424"/>
        <end position="444"/>
    </location>
</feature>
<evidence type="ECO:0000256" key="4">
    <source>
        <dbReference type="PROSITE-ProRule" id="PRU00433"/>
    </source>
</evidence>
<evidence type="ECO:0000313" key="8">
    <source>
        <dbReference type="Proteomes" id="UP000320496"/>
    </source>
</evidence>
<evidence type="ECO:0000313" key="7">
    <source>
        <dbReference type="EMBL" id="QDU35781.1"/>
    </source>
</evidence>
<dbReference type="KEGG" id="mri:Mal4_00630"/>
<dbReference type="EMBL" id="CP036275">
    <property type="protein sequence ID" value="QDU35781.1"/>
    <property type="molecule type" value="Genomic_DNA"/>
</dbReference>
<dbReference type="SUPFAM" id="SSF46626">
    <property type="entry name" value="Cytochrome c"/>
    <property type="match status" value="1"/>
</dbReference>
<accession>A0A517YZX9</accession>
<dbReference type="AlphaFoldDB" id="A0A517YZX9"/>
<gene>
    <name evidence="7" type="ORF">Mal4_00630</name>
</gene>
<keyword evidence="3 4" id="KW-0408">Iron</keyword>
<evidence type="ECO:0000256" key="2">
    <source>
        <dbReference type="ARBA" id="ARBA00022723"/>
    </source>
</evidence>
<dbReference type="Pfam" id="PF06537">
    <property type="entry name" value="DHOR"/>
    <property type="match status" value="1"/>
</dbReference>
<dbReference type="RefSeq" id="WP_145366482.1">
    <property type="nucleotide sequence ID" value="NZ_CP036275.1"/>
</dbReference>
<dbReference type="GO" id="GO:0020037">
    <property type="term" value="F:heme binding"/>
    <property type="evidence" value="ECO:0007669"/>
    <property type="project" value="InterPro"/>
</dbReference>
<feature type="domain" description="Cytochrome c" evidence="6">
    <location>
        <begin position="295"/>
        <end position="420"/>
    </location>
</feature>
<dbReference type="Gene3D" id="1.10.760.10">
    <property type="entry name" value="Cytochrome c-like domain"/>
    <property type="match status" value="1"/>
</dbReference>
<dbReference type="OrthoDB" id="9805202at2"/>
<dbReference type="GO" id="GO:0046872">
    <property type="term" value="F:metal ion binding"/>
    <property type="evidence" value="ECO:0007669"/>
    <property type="project" value="UniProtKB-KW"/>
</dbReference>
<protein>
    <submittedName>
        <fullName evidence="7">Cytochrome c</fullName>
    </submittedName>
</protein>